<evidence type="ECO:0000313" key="5">
    <source>
        <dbReference type="Proteomes" id="UP000198953"/>
    </source>
</evidence>
<feature type="domain" description="AMIN-like" evidence="3">
    <location>
        <begin position="60"/>
        <end position="183"/>
    </location>
</feature>
<dbReference type="InterPro" id="IPR056303">
    <property type="entry name" value="AMIN-like"/>
</dbReference>
<name>A0A1H8J5P6_9ACTN</name>
<keyword evidence="1" id="KW-0732">Signal</keyword>
<proteinExistence type="predicted"/>
<feature type="chain" id="PRO_5011794899" evidence="1">
    <location>
        <begin position="31"/>
        <end position="321"/>
    </location>
</feature>
<evidence type="ECO:0000259" key="2">
    <source>
        <dbReference type="Pfam" id="PF10646"/>
    </source>
</evidence>
<dbReference type="AlphaFoldDB" id="A0A1H8J5P6"/>
<dbReference type="Pfam" id="PF10646">
    <property type="entry name" value="Germane"/>
    <property type="match status" value="1"/>
</dbReference>
<dbReference type="OrthoDB" id="3393679at2"/>
<gene>
    <name evidence="4" type="ORF">SAMN05660976_08239</name>
</gene>
<feature type="domain" description="GerMN" evidence="2">
    <location>
        <begin position="194"/>
        <end position="299"/>
    </location>
</feature>
<dbReference type="EMBL" id="FOBF01000035">
    <property type="protein sequence ID" value="SEN75348.1"/>
    <property type="molecule type" value="Genomic_DNA"/>
</dbReference>
<evidence type="ECO:0000259" key="3">
    <source>
        <dbReference type="Pfam" id="PF24837"/>
    </source>
</evidence>
<reference evidence="4 5" key="1">
    <citation type="submission" date="2016-10" db="EMBL/GenBank/DDBJ databases">
        <authorList>
            <person name="de Groot N.N."/>
        </authorList>
    </citation>
    <scope>NUCLEOTIDE SEQUENCE [LARGE SCALE GENOMIC DNA]</scope>
    <source>
        <strain evidence="4 5">DSM 43357</strain>
    </source>
</reference>
<sequence length="321" mass="33869">MIIMLPIRPLLAAALATTAATALIAAPAQATGQATGQAAAQARAGTATPASSWRAPATPVLVDVRASHHPGLDRLVFEFRGRVPAERDVRYVSSLVADASGRPVSVAGSAVLQVRFQRADGHDRTGRVTYGPARRTYALPGVVQVVNTGDFEATLSFGVGLARRAAYRVYTLASPSRVVVDVATPYRTVPVRAYFLDTGRYAAGRAPYTTPVSRPVVPPDTAYGALQRLFAGPTQAERARGLRFAASGATGFGKLTVRDGVARVHLTGRCSSGGSTFTVADQIMPTLKQFPSIRWVKIYDAAGRTERPTGPGDSVPQCLEP</sequence>
<dbReference type="InterPro" id="IPR019606">
    <property type="entry name" value="GerMN"/>
</dbReference>
<keyword evidence="5" id="KW-1185">Reference proteome</keyword>
<feature type="signal peptide" evidence="1">
    <location>
        <begin position="1"/>
        <end position="30"/>
    </location>
</feature>
<dbReference type="Pfam" id="PF24837">
    <property type="entry name" value="AMIN-like"/>
    <property type="match status" value="1"/>
</dbReference>
<accession>A0A1H8J5P6</accession>
<dbReference type="STRING" id="46177.SAMN05660976_08239"/>
<dbReference type="Proteomes" id="UP000198953">
    <property type="component" value="Unassembled WGS sequence"/>
</dbReference>
<dbReference type="RefSeq" id="WP_055501481.1">
    <property type="nucleotide sequence ID" value="NZ_BBZG01000001.1"/>
</dbReference>
<protein>
    <submittedName>
        <fullName evidence="4">Sporulation and spore germination</fullName>
    </submittedName>
</protein>
<evidence type="ECO:0000256" key="1">
    <source>
        <dbReference type="SAM" id="SignalP"/>
    </source>
</evidence>
<evidence type="ECO:0000313" key="4">
    <source>
        <dbReference type="EMBL" id="SEN75348.1"/>
    </source>
</evidence>
<organism evidence="4 5">
    <name type="scientific">Nonomuraea pusilla</name>
    <dbReference type="NCBI Taxonomy" id="46177"/>
    <lineage>
        <taxon>Bacteria</taxon>
        <taxon>Bacillati</taxon>
        <taxon>Actinomycetota</taxon>
        <taxon>Actinomycetes</taxon>
        <taxon>Streptosporangiales</taxon>
        <taxon>Streptosporangiaceae</taxon>
        <taxon>Nonomuraea</taxon>
    </lineage>
</organism>